<dbReference type="EMBL" id="JAGDFL010000014">
    <property type="protein sequence ID" value="KAG7401374.1"/>
    <property type="molecule type" value="Genomic_DNA"/>
</dbReference>
<evidence type="ECO:0000313" key="10">
    <source>
        <dbReference type="EMBL" id="KAG7401374.1"/>
    </source>
</evidence>
<comment type="caution">
    <text evidence="10">The sequence shown here is derived from an EMBL/GenBank/DDBJ whole genome shotgun (WGS) entry which is preliminary data.</text>
</comment>
<keyword evidence="5" id="KW-0418">Kinase</keyword>
<keyword evidence="3" id="KW-0808">Transferase</keyword>
<dbReference type="Proteomes" id="UP000693981">
    <property type="component" value="Unassembled WGS sequence"/>
</dbReference>
<proteinExistence type="inferred from homology"/>
<dbReference type="InterPro" id="IPR000719">
    <property type="entry name" value="Prot_kinase_dom"/>
</dbReference>
<dbReference type="SMART" id="SM00054">
    <property type="entry name" value="EFh"/>
    <property type="match status" value="2"/>
</dbReference>
<accession>A0A8T1X7Q2</accession>
<organism evidence="10 11">
    <name type="scientific">Phytophthora boehmeriae</name>
    <dbReference type="NCBI Taxonomy" id="109152"/>
    <lineage>
        <taxon>Eukaryota</taxon>
        <taxon>Sar</taxon>
        <taxon>Stramenopiles</taxon>
        <taxon>Oomycota</taxon>
        <taxon>Peronosporomycetes</taxon>
        <taxon>Peronosporales</taxon>
        <taxon>Peronosporaceae</taxon>
        <taxon>Phytophthora</taxon>
    </lineage>
</organism>
<evidence type="ECO:0000256" key="4">
    <source>
        <dbReference type="ARBA" id="ARBA00022741"/>
    </source>
</evidence>
<keyword evidence="11" id="KW-1185">Reference proteome</keyword>
<dbReference type="Pfam" id="PF00069">
    <property type="entry name" value="Pkinase"/>
    <property type="match status" value="1"/>
</dbReference>
<dbReference type="PANTHER" id="PTHR24349">
    <property type="entry name" value="SERINE/THREONINE-PROTEIN KINASE"/>
    <property type="match status" value="1"/>
</dbReference>
<comment type="cofactor">
    <cofactor evidence="1">
        <name>Mg(2+)</name>
        <dbReference type="ChEBI" id="CHEBI:18420"/>
    </cofactor>
</comment>
<gene>
    <name evidence="10" type="ORF">PHYBOEH_001790</name>
</gene>
<evidence type="ECO:0000256" key="2">
    <source>
        <dbReference type="ARBA" id="ARBA00022527"/>
    </source>
</evidence>
<evidence type="ECO:0000256" key="6">
    <source>
        <dbReference type="ARBA" id="ARBA00022840"/>
    </source>
</evidence>
<feature type="domain" description="EF-hand" evidence="9">
    <location>
        <begin position="289"/>
        <end position="324"/>
    </location>
</feature>
<dbReference type="PROSITE" id="PS00018">
    <property type="entry name" value="EF_HAND_1"/>
    <property type="match status" value="1"/>
</dbReference>
<dbReference type="InterPro" id="IPR018247">
    <property type="entry name" value="EF_Hand_1_Ca_BS"/>
</dbReference>
<name>A0A8T1X7Q2_9STRA</name>
<dbReference type="PROSITE" id="PS50011">
    <property type="entry name" value="PROTEIN_KINASE_DOM"/>
    <property type="match status" value="1"/>
</dbReference>
<dbReference type="PROSITE" id="PS50222">
    <property type="entry name" value="EF_HAND_2"/>
    <property type="match status" value="1"/>
</dbReference>
<comment type="similarity">
    <text evidence="7">Belongs to the protein kinase superfamily. Ser/Thr protein kinase family. CDPK subfamily.</text>
</comment>
<dbReference type="InterPro" id="IPR002048">
    <property type="entry name" value="EF_hand_dom"/>
</dbReference>
<dbReference type="GO" id="GO:0004674">
    <property type="term" value="F:protein serine/threonine kinase activity"/>
    <property type="evidence" value="ECO:0007669"/>
    <property type="project" value="UniProtKB-KW"/>
</dbReference>
<dbReference type="OrthoDB" id="40902at2759"/>
<reference evidence="10" key="1">
    <citation type="submission" date="2021-02" db="EMBL/GenBank/DDBJ databases">
        <authorList>
            <person name="Palmer J.M."/>
        </authorList>
    </citation>
    <scope>NUCLEOTIDE SEQUENCE</scope>
    <source>
        <strain evidence="10">SCRP23</strain>
    </source>
</reference>
<evidence type="ECO:0000259" key="9">
    <source>
        <dbReference type="PROSITE" id="PS50222"/>
    </source>
</evidence>
<evidence type="ECO:0000256" key="7">
    <source>
        <dbReference type="ARBA" id="ARBA00024334"/>
    </source>
</evidence>
<dbReference type="Pfam" id="PF13499">
    <property type="entry name" value="EF-hand_7"/>
    <property type="match status" value="1"/>
</dbReference>
<sequence>MWCSAFKHRDLKLENILVQTLDSGGDIKLCDFGASTLYKNGASMRKVLGSVVYMAPEVLEGNYKESCDLWSLGVIMYMLLTNKAPFYGETEDELVESIFAADVKYKGPEWDAVSPEAKALLKKLLNVNAAARFTAAEMLVHPWIKSIETPIPPEVYDEFVPRIKAFCGYSPLRRASLVALAFCMSSSQVTLHSSVYNELNVAHNGELTLQELEMAPSLMRFQLDMDKIMRALDQQHENGINLLEFVAATLSPEDAADEELLHSAFHILDRSHRGALSTEDLKSLLGRHFDTIACQEMIKRYDIDKDGKIGFTDFVKMMKVNISCFRTVHTIASRLTLFLPKLPNKLSGCESPVPVQRRSLSTVGSADAEPESKEEAMKTIEALRCDVASTTVSPEKVDIQVAAVEALPPEATA</sequence>
<evidence type="ECO:0000259" key="8">
    <source>
        <dbReference type="PROSITE" id="PS50011"/>
    </source>
</evidence>
<dbReference type="InterPro" id="IPR008271">
    <property type="entry name" value="Ser/Thr_kinase_AS"/>
</dbReference>
<dbReference type="PROSITE" id="PS00108">
    <property type="entry name" value="PROTEIN_KINASE_ST"/>
    <property type="match status" value="1"/>
</dbReference>
<protein>
    <recommendedName>
        <fullName evidence="12">Calmodulin</fullName>
    </recommendedName>
</protein>
<dbReference type="CDD" id="cd00051">
    <property type="entry name" value="EFh"/>
    <property type="match status" value="1"/>
</dbReference>
<keyword evidence="2" id="KW-0723">Serine/threonine-protein kinase</keyword>
<dbReference type="GO" id="GO:0005524">
    <property type="term" value="F:ATP binding"/>
    <property type="evidence" value="ECO:0007669"/>
    <property type="project" value="UniProtKB-KW"/>
</dbReference>
<dbReference type="SMART" id="SM00220">
    <property type="entry name" value="S_TKc"/>
    <property type="match status" value="1"/>
</dbReference>
<evidence type="ECO:0008006" key="12">
    <source>
        <dbReference type="Google" id="ProtNLM"/>
    </source>
</evidence>
<evidence type="ECO:0000256" key="5">
    <source>
        <dbReference type="ARBA" id="ARBA00022777"/>
    </source>
</evidence>
<dbReference type="GO" id="GO:0005509">
    <property type="term" value="F:calcium ion binding"/>
    <property type="evidence" value="ECO:0007669"/>
    <property type="project" value="InterPro"/>
</dbReference>
<dbReference type="InterPro" id="IPR050205">
    <property type="entry name" value="CDPK_Ser/Thr_kinases"/>
</dbReference>
<evidence type="ECO:0000313" key="11">
    <source>
        <dbReference type="Proteomes" id="UP000693981"/>
    </source>
</evidence>
<evidence type="ECO:0000256" key="1">
    <source>
        <dbReference type="ARBA" id="ARBA00001946"/>
    </source>
</evidence>
<keyword evidence="4" id="KW-0547">Nucleotide-binding</keyword>
<feature type="domain" description="Protein kinase" evidence="8">
    <location>
        <begin position="1"/>
        <end position="144"/>
    </location>
</feature>
<dbReference type="AlphaFoldDB" id="A0A8T1X7Q2"/>
<keyword evidence="6" id="KW-0067">ATP-binding</keyword>
<evidence type="ECO:0000256" key="3">
    <source>
        <dbReference type="ARBA" id="ARBA00022679"/>
    </source>
</evidence>